<accession>A0A1I2W6R3</accession>
<name>A0A1I2W6R3_9BACL</name>
<dbReference type="STRING" id="269670.SAMN02982927_03426"/>
<dbReference type="RefSeq" id="WP_093674751.1">
    <property type="nucleotide sequence ID" value="NZ_FOOY01000036.1"/>
</dbReference>
<keyword evidence="1" id="KW-0378">Hydrolase</keyword>
<evidence type="ECO:0000313" key="1">
    <source>
        <dbReference type="EMBL" id="SFG97012.1"/>
    </source>
</evidence>
<dbReference type="OrthoDB" id="264363at2"/>
<dbReference type="Gene3D" id="3.40.50.1000">
    <property type="entry name" value="HAD superfamily/HAD-like"/>
    <property type="match status" value="1"/>
</dbReference>
<dbReference type="InterPro" id="IPR023214">
    <property type="entry name" value="HAD_sf"/>
</dbReference>
<sequence>MPIKAFFLDFYGTVVHEDGQVISYICNKIKKSCGTNASPAEIGAYWWHKFSEHVNQSYGDNFKTQRTLETLSLKSTLDHFGSSLNETELSDLMFQHWRTSPLFDDAKVF</sequence>
<dbReference type="AlphaFoldDB" id="A0A1I2W6R3"/>
<dbReference type="SUPFAM" id="SSF56784">
    <property type="entry name" value="HAD-like"/>
    <property type="match status" value="1"/>
</dbReference>
<proteinExistence type="predicted"/>
<organism evidence="1 2">
    <name type="scientific">Sporolactobacillus nakayamae</name>
    <dbReference type="NCBI Taxonomy" id="269670"/>
    <lineage>
        <taxon>Bacteria</taxon>
        <taxon>Bacillati</taxon>
        <taxon>Bacillota</taxon>
        <taxon>Bacilli</taxon>
        <taxon>Bacillales</taxon>
        <taxon>Sporolactobacillaceae</taxon>
        <taxon>Sporolactobacillus</taxon>
    </lineage>
</organism>
<dbReference type="Proteomes" id="UP000198752">
    <property type="component" value="Unassembled WGS sequence"/>
</dbReference>
<dbReference type="Gene3D" id="1.10.150.240">
    <property type="entry name" value="Putative phosphatase, domain 2"/>
    <property type="match status" value="1"/>
</dbReference>
<protein>
    <submittedName>
        <fullName evidence="1">Putative hydrolase of the HAD superfamily</fullName>
    </submittedName>
</protein>
<keyword evidence="2" id="KW-1185">Reference proteome</keyword>
<evidence type="ECO:0000313" key="2">
    <source>
        <dbReference type="Proteomes" id="UP000198752"/>
    </source>
</evidence>
<dbReference type="EMBL" id="FOOY01000036">
    <property type="protein sequence ID" value="SFG97012.1"/>
    <property type="molecule type" value="Genomic_DNA"/>
</dbReference>
<dbReference type="InterPro" id="IPR023198">
    <property type="entry name" value="PGP-like_dom2"/>
</dbReference>
<dbReference type="GO" id="GO:0016787">
    <property type="term" value="F:hydrolase activity"/>
    <property type="evidence" value="ECO:0007669"/>
    <property type="project" value="UniProtKB-KW"/>
</dbReference>
<reference evidence="2" key="1">
    <citation type="submission" date="2016-10" db="EMBL/GenBank/DDBJ databases">
        <authorList>
            <person name="Varghese N."/>
            <person name="Submissions S."/>
        </authorList>
    </citation>
    <scope>NUCLEOTIDE SEQUENCE [LARGE SCALE GENOMIC DNA]</scope>
    <source>
        <strain evidence="2">ATCC 700379</strain>
    </source>
</reference>
<dbReference type="InterPro" id="IPR036412">
    <property type="entry name" value="HAD-like_sf"/>
</dbReference>
<gene>
    <name evidence="1" type="ORF">SAMN02982927_03426</name>
</gene>